<reference evidence="7 9" key="2">
    <citation type="submission" date="2016-10" db="EMBL/GenBank/DDBJ databases">
        <authorList>
            <person name="de Groot N.N."/>
        </authorList>
    </citation>
    <scope>NUCLEOTIDE SEQUENCE [LARGE SCALE GENOMIC DNA]</scope>
    <source>
        <strain evidence="7 9">DSM 2895</strain>
    </source>
</reference>
<keyword evidence="1" id="KW-0285">Flavoprotein</keyword>
<evidence type="ECO:0000313" key="7">
    <source>
        <dbReference type="EMBL" id="SDI76986.1"/>
    </source>
</evidence>
<dbReference type="InterPro" id="IPR013786">
    <property type="entry name" value="AcylCoA_DH/ox_N"/>
</dbReference>
<keyword evidence="8" id="KW-1185">Reference proteome</keyword>
<dbReference type="RefSeq" id="WP_043068972.1">
    <property type="nucleotide sequence ID" value="NZ_BJOA01000057.1"/>
</dbReference>
<dbReference type="PIRSF" id="PIRSF016578">
    <property type="entry name" value="HsaA"/>
    <property type="match status" value="1"/>
</dbReference>
<dbReference type="InterPro" id="IPR013107">
    <property type="entry name" value="Acyl-CoA_DH_C"/>
</dbReference>
<dbReference type="PANTHER" id="PTHR43884">
    <property type="entry name" value="ACYL-COA DEHYDROGENASE"/>
    <property type="match status" value="1"/>
</dbReference>
<feature type="domain" description="Acyl-CoA oxidase/dehydrogenase middle" evidence="3">
    <location>
        <begin position="125"/>
        <end position="217"/>
    </location>
</feature>
<dbReference type="CDD" id="cd00567">
    <property type="entry name" value="ACAD"/>
    <property type="match status" value="1"/>
</dbReference>
<dbReference type="Gene3D" id="1.10.540.10">
    <property type="entry name" value="Acyl-CoA dehydrogenase/oxidase, N-terminal domain"/>
    <property type="match status" value="1"/>
</dbReference>
<feature type="domain" description="Acyl-CoA dehydrogenase/oxidase N-terminal" evidence="4">
    <location>
        <begin position="8"/>
        <end position="99"/>
    </location>
</feature>
<dbReference type="SUPFAM" id="SSF47203">
    <property type="entry name" value="Acyl-CoA dehydrogenase C-terminal domain-like"/>
    <property type="match status" value="1"/>
</dbReference>
<dbReference type="STRING" id="47500.AF333_12915"/>
<dbReference type="Proteomes" id="UP000037269">
    <property type="component" value="Unassembled WGS sequence"/>
</dbReference>
<evidence type="ECO:0000256" key="1">
    <source>
        <dbReference type="ARBA" id="ARBA00022630"/>
    </source>
</evidence>
<dbReference type="InterPro" id="IPR006091">
    <property type="entry name" value="Acyl-CoA_Oxase/DH_mid-dom"/>
</dbReference>
<dbReference type="GeneID" id="42306073"/>
<proteinExistence type="predicted"/>
<accession>A0A0M0H3F7</accession>
<gene>
    <name evidence="6" type="ORF">AF333_12915</name>
    <name evidence="7" type="ORF">SAMN04487909_107159</name>
</gene>
<evidence type="ECO:0000313" key="9">
    <source>
        <dbReference type="Proteomes" id="UP000182836"/>
    </source>
</evidence>
<organism evidence="6 8">
    <name type="scientific">Aneurinibacillus migulanus</name>
    <name type="common">Bacillus migulanus</name>
    <dbReference type="NCBI Taxonomy" id="47500"/>
    <lineage>
        <taxon>Bacteria</taxon>
        <taxon>Bacillati</taxon>
        <taxon>Bacillota</taxon>
        <taxon>Bacilli</taxon>
        <taxon>Bacillales</taxon>
        <taxon>Paenibacillaceae</taxon>
        <taxon>Aneurinibacillus group</taxon>
        <taxon>Aneurinibacillus</taxon>
    </lineage>
</organism>
<dbReference type="Gene3D" id="2.40.110.10">
    <property type="entry name" value="Butyryl-CoA Dehydrogenase, subunit A, domain 2"/>
    <property type="match status" value="1"/>
</dbReference>
<dbReference type="Proteomes" id="UP000182836">
    <property type="component" value="Unassembled WGS sequence"/>
</dbReference>
<dbReference type="OrthoDB" id="9785203at2"/>
<protein>
    <submittedName>
        <fullName evidence="6">Acyl-CoA dehydrogenase</fullName>
    </submittedName>
</protein>
<dbReference type="InterPro" id="IPR046373">
    <property type="entry name" value="Acyl-CoA_Oxase/DH_mid-dom_sf"/>
</dbReference>
<dbReference type="GO" id="GO:0003995">
    <property type="term" value="F:acyl-CoA dehydrogenase activity"/>
    <property type="evidence" value="ECO:0007669"/>
    <property type="project" value="TreeGrafter"/>
</dbReference>
<dbReference type="Pfam" id="PF08028">
    <property type="entry name" value="Acyl-CoA_dh_2"/>
    <property type="match status" value="1"/>
</dbReference>
<dbReference type="GO" id="GO:0050660">
    <property type="term" value="F:flavin adenine dinucleotide binding"/>
    <property type="evidence" value="ECO:0007669"/>
    <property type="project" value="InterPro"/>
</dbReference>
<dbReference type="PANTHER" id="PTHR43884:SF25">
    <property type="entry name" value="ACYL-COA DEHYDROGENASE YDBM-RELATED"/>
    <property type="match status" value="1"/>
</dbReference>
<dbReference type="AlphaFoldDB" id="A0A0M0H3F7"/>
<dbReference type="InterPro" id="IPR036250">
    <property type="entry name" value="AcylCo_DH-like_C"/>
</dbReference>
<dbReference type="Gene3D" id="1.20.140.10">
    <property type="entry name" value="Butyryl-CoA Dehydrogenase, subunit A, domain 3"/>
    <property type="match status" value="1"/>
</dbReference>
<evidence type="ECO:0000259" key="3">
    <source>
        <dbReference type="Pfam" id="PF02770"/>
    </source>
</evidence>
<dbReference type="EMBL" id="LGUG01000004">
    <property type="protein sequence ID" value="KON96247.1"/>
    <property type="molecule type" value="Genomic_DNA"/>
</dbReference>
<evidence type="ECO:0000259" key="4">
    <source>
        <dbReference type="Pfam" id="PF02771"/>
    </source>
</evidence>
<dbReference type="SUPFAM" id="SSF56645">
    <property type="entry name" value="Acyl-CoA dehydrogenase NM domain-like"/>
    <property type="match status" value="1"/>
</dbReference>
<dbReference type="EMBL" id="FNED01000007">
    <property type="protein sequence ID" value="SDI76986.1"/>
    <property type="molecule type" value="Genomic_DNA"/>
</dbReference>
<reference evidence="6 8" key="1">
    <citation type="submission" date="2015-07" db="EMBL/GenBank/DDBJ databases">
        <title>Fjat-14205 dsm 2895.</title>
        <authorList>
            <person name="Liu B."/>
            <person name="Wang J."/>
            <person name="Zhu Y."/>
            <person name="Liu G."/>
            <person name="Chen Q."/>
            <person name="Chen Z."/>
            <person name="Lan J."/>
            <person name="Che J."/>
            <person name="Ge C."/>
            <person name="Shi H."/>
            <person name="Pan Z."/>
            <person name="Liu X."/>
        </authorList>
    </citation>
    <scope>NUCLEOTIDE SEQUENCE [LARGE SCALE GENOMIC DNA]</scope>
    <source>
        <strain evidence="6 8">DSM 2895</strain>
    </source>
</reference>
<dbReference type="Pfam" id="PF02770">
    <property type="entry name" value="Acyl-CoA_dh_M"/>
    <property type="match status" value="1"/>
</dbReference>
<dbReference type="InterPro" id="IPR009100">
    <property type="entry name" value="AcylCoA_DH/oxidase_NM_dom_sf"/>
</dbReference>
<name>A0A0M0H3F7_ANEMI</name>
<evidence type="ECO:0000313" key="8">
    <source>
        <dbReference type="Proteomes" id="UP000037269"/>
    </source>
</evidence>
<evidence type="ECO:0000259" key="5">
    <source>
        <dbReference type="Pfam" id="PF08028"/>
    </source>
</evidence>
<dbReference type="PATRIC" id="fig|47500.9.peg.3933"/>
<dbReference type="InterPro" id="IPR037069">
    <property type="entry name" value="AcylCoA_DH/ox_N_sf"/>
</dbReference>
<keyword evidence="2" id="KW-0560">Oxidoreductase</keyword>
<sequence>MSISFAKTERQQRLLERVSEKAQRFTASDALYRDGAPFPFDNIQALKDVGYTASVLPEELGGESLALYDFLLLQERIAEADGSTALSIGWHIGIMMELVERRNWKHEMFTWFAREVSNGALVNRAASEAQTGSPTRGGKPQTSAYKSGAEWIVTGRKIFTTMAPALDYFLVTASIEDTDEVGEFLVPRSHGSIEIEETWDSIAMQGTASHDLILHDVRLPEEYLVERIQPQTKKKSNGWLLHIPACYLGIARAARTHALEFASSYIPNSINEPIIGLPNVQTLLGQIELELTQARYFMYGVAEKWDTARERDNIGPELAAVKHAATNAAISVVDKSMRIVGARSLSEKNPLQRYYRDVRAGLHNPPMDDATLSLLAKRAQEVWKKQEETRETEAVIKTY</sequence>
<feature type="domain" description="Acyl-CoA dehydrogenase C-terminal" evidence="5">
    <location>
        <begin position="244"/>
        <end position="361"/>
    </location>
</feature>
<evidence type="ECO:0000313" key="6">
    <source>
        <dbReference type="EMBL" id="KON96247.1"/>
    </source>
</evidence>
<dbReference type="Pfam" id="PF02771">
    <property type="entry name" value="Acyl-CoA_dh_N"/>
    <property type="match status" value="1"/>
</dbReference>
<evidence type="ECO:0000256" key="2">
    <source>
        <dbReference type="ARBA" id="ARBA00023002"/>
    </source>
</evidence>